<feature type="binding site" evidence="7">
    <location>
        <position position="6"/>
    </location>
    <ligand>
        <name>substrate</name>
    </ligand>
</feature>
<keyword evidence="6 8" id="KW-0378">Hydrolase</keyword>
<evidence type="ECO:0000256" key="6">
    <source>
        <dbReference type="ARBA" id="ARBA00022801"/>
    </source>
</evidence>
<dbReference type="InterPro" id="IPR000895">
    <property type="entry name" value="Transthyretin/HIU_hydrolase"/>
</dbReference>
<dbReference type="Proteomes" id="UP000569092">
    <property type="component" value="Unassembled WGS sequence"/>
</dbReference>
<dbReference type="PROSITE" id="PS00768">
    <property type="entry name" value="TRANSTHYRETIN_1"/>
    <property type="match status" value="1"/>
</dbReference>
<comment type="caution">
    <text evidence="10">The sequence shown here is derived from an EMBL/GenBank/DDBJ whole genome shotgun (WGS) entry which is preliminary data.</text>
</comment>
<evidence type="ECO:0000256" key="1">
    <source>
        <dbReference type="ARBA" id="ARBA00001043"/>
    </source>
</evidence>
<organism evidence="10 11">
    <name type="scientific">Tunturiibacter lichenicola</name>
    <dbReference type="NCBI Taxonomy" id="2051959"/>
    <lineage>
        <taxon>Bacteria</taxon>
        <taxon>Pseudomonadati</taxon>
        <taxon>Acidobacteriota</taxon>
        <taxon>Terriglobia</taxon>
        <taxon>Terriglobales</taxon>
        <taxon>Acidobacteriaceae</taxon>
        <taxon>Tunturiibacter</taxon>
    </lineage>
</organism>
<dbReference type="NCBIfam" id="TIGR02962">
    <property type="entry name" value="hdxy_isourate"/>
    <property type="match status" value="1"/>
</dbReference>
<evidence type="ECO:0000256" key="2">
    <source>
        <dbReference type="ARBA" id="ARBA00002704"/>
    </source>
</evidence>
<evidence type="ECO:0000313" key="11">
    <source>
        <dbReference type="Proteomes" id="UP000569092"/>
    </source>
</evidence>
<reference evidence="10 11" key="1">
    <citation type="submission" date="2020-08" db="EMBL/GenBank/DDBJ databases">
        <title>Genomic Encyclopedia of Type Strains, Phase IV (KMG-V): Genome sequencing to study the core and pangenomes of soil and plant-associated prokaryotes.</title>
        <authorList>
            <person name="Whitman W."/>
        </authorList>
    </citation>
    <scope>NUCLEOTIDE SEQUENCE [LARGE SCALE GENOMIC DNA]</scope>
    <source>
        <strain evidence="10 11">M8US30</strain>
    </source>
</reference>
<evidence type="ECO:0000256" key="7">
    <source>
        <dbReference type="PIRSR" id="PIRSR600895-51"/>
    </source>
</evidence>
<dbReference type="SUPFAM" id="SSF49472">
    <property type="entry name" value="Transthyretin (synonym: prealbumin)"/>
    <property type="match status" value="1"/>
</dbReference>
<dbReference type="CDD" id="cd05822">
    <property type="entry name" value="TLP_HIUase"/>
    <property type="match status" value="1"/>
</dbReference>
<dbReference type="EMBL" id="JACHDZ010000006">
    <property type="protein sequence ID" value="MBB5345424.1"/>
    <property type="molecule type" value="Genomic_DNA"/>
</dbReference>
<evidence type="ECO:0000256" key="8">
    <source>
        <dbReference type="RuleBase" id="RU361270"/>
    </source>
</evidence>
<dbReference type="PRINTS" id="PR00189">
    <property type="entry name" value="TRNSTHYRETIN"/>
</dbReference>
<evidence type="ECO:0000259" key="9">
    <source>
        <dbReference type="Pfam" id="PF00576"/>
    </source>
</evidence>
<dbReference type="InterPro" id="IPR023418">
    <property type="entry name" value="Thyroxine_BS"/>
</dbReference>
<keyword evidence="5 8" id="KW-0659">Purine metabolism</keyword>
<dbReference type="InterPro" id="IPR014306">
    <property type="entry name" value="Hydroxyisourate_hydrolase"/>
</dbReference>
<dbReference type="InterPro" id="IPR036817">
    <property type="entry name" value="Transthyretin/HIU_hydrolase_sf"/>
</dbReference>
<comment type="similarity">
    <text evidence="3 8">Belongs to the transthyretin family. 5-hydroxyisourate hydrolase subfamily.</text>
</comment>
<feature type="domain" description="Transthyretin/hydroxyisourate hydrolase" evidence="9">
    <location>
        <begin position="3"/>
        <end position="111"/>
    </location>
</feature>
<dbReference type="Pfam" id="PF00576">
    <property type="entry name" value="Transthyretin"/>
    <property type="match status" value="1"/>
</dbReference>
<proteinExistence type="inferred from homology"/>
<evidence type="ECO:0000256" key="5">
    <source>
        <dbReference type="ARBA" id="ARBA00022631"/>
    </source>
</evidence>
<dbReference type="GO" id="GO:0033971">
    <property type="term" value="F:hydroxyisourate hydrolase activity"/>
    <property type="evidence" value="ECO:0007669"/>
    <property type="project" value="UniProtKB-EC"/>
</dbReference>
<dbReference type="PANTHER" id="PTHR10395">
    <property type="entry name" value="URICASE AND TRANSTHYRETIN-RELATED"/>
    <property type="match status" value="1"/>
</dbReference>
<comment type="catalytic activity">
    <reaction evidence="1 8">
        <text>5-hydroxyisourate + H2O = 5-hydroxy-2-oxo-4-ureido-2,5-dihydro-1H-imidazole-5-carboxylate + H(+)</text>
        <dbReference type="Rhea" id="RHEA:23736"/>
        <dbReference type="ChEBI" id="CHEBI:15377"/>
        <dbReference type="ChEBI" id="CHEBI:15378"/>
        <dbReference type="ChEBI" id="CHEBI:18072"/>
        <dbReference type="ChEBI" id="CHEBI:58639"/>
        <dbReference type="EC" id="3.5.2.17"/>
    </reaction>
</comment>
<feature type="binding site" evidence="7">
    <location>
        <position position="109"/>
    </location>
    <ligand>
        <name>substrate</name>
    </ligand>
</feature>
<comment type="function">
    <text evidence="2">Catalyzes the hydrolysis of 5-hydroxyisourate (HIU) to 2-oxo-4-hydroxy-4-carboxy-5-ureidoimidazoline (OHCU).</text>
</comment>
<dbReference type="Gene3D" id="2.60.40.180">
    <property type="entry name" value="Transthyretin/hydroxyisourate hydrolase domain"/>
    <property type="match status" value="1"/>
</dbReference>
<dbReference type="EC" id="3.5.2.17" evidence="8"/>
<dbReference type="GO" id="GO:0006144">
    <property type="term" value="P:purine nucleobase metabolic process"/>
    <property type="evidence" value="ECO:0007669"/>
    <property type="project" value="UniProtKB-KW"/>
</dbReference>
<evidence type="ECO:0000256" key="4">
    <source>
        <dbReference type="ARBA" id="ARBA00011881"/>
    </source>
</evidence>
<sequence>MGISTHILDTALGRPATGVPITLARLTDGQWSLLSEANTDADGRCKHLLPLTEALQPGTYRVHFETIAYYNQHQLIGLYPYIEIVFTVTEGEQHYHIPLLLTANGYTTYRGS</sequence>
<feature type="binding site" evidence="7">
    <location>
        <position position="44"/>
    </location>
    <ligand>
        <name>substrate</name>
    </ligand>
</feature>
<protein>
    <recommendedName>
        <fullName evidence="8">5-hydroxyisourate hydrolase</fullName>
        <shortName evidence="8">HIU hydrolase</shortName>
        <shortName evidence="8">HIUHase</shortName>
        <ecNumber evidence="8">3.5.2.17</ecNumber>
    </recommendedName>
</protein>
<dbReference type="InterPro" id="IPR023416">
    <property type="entry name" value="Transthyretin/HIU_hydrolase_d"/>
</dbReference>
<dbReference type="AlphaFoldDB" id="A0A7W8N4P6"/>
<gene>
    <name evidence="10" type="ORF">HDF10_003418</name>
</gene>
<evidence type="ECO:0000256" key="3">
    <source>
        <dbReference type="ARBA" id="ARBA00009850"/>
    </source>
</evidence>
<name>A0A7W8N4P6_9BACT</name>
<comment type="subunit">
    <text evidence="4 8">Homotetramer.</text>
</comment>
<evidence type="ECO:0000313" key="10">
    <source>
        <dbReference type="EMBL" id="MBB5345424.1"/>
    </source>
</evidence>
<dbReference type="PANTHER" id="PTHR10395:SF7">
    <property type="entry name" value="5-HYDROXYISOURATE HYDROLASE"/>
    <property type="match status" value="1"/>
</dbReference>
<accession>A0A7W8N4P6</accession>